<reference evidence="2" key="2">
    <citation type="journal article" date="2015" name="Data Brief">
        <title>Shoot transcriptome of the giant reed, Arundo donax.</title>
        <authorList>
            <person name="Barrero R.A."/>
            <person name="Guerrero F.D."/>
            <person name="Moolhuijzen P."/>
            <person name="Goolsby J.A."/>
            <person name="Tidwell J."/>
            <person name="Bellgard S.E."/>
            <person name="Bellgard M.I."/>
        </authorList>
    </citation>
    <scope>NUCLEOTIDE SEQUENCE</scope>
    <source>
        <tissue evidence="2">Shoot tissue taken approximately 20 cm above the soil surface</tissue>
    </source>
</reference>
<feature type="compositionally biased region" description="Polar residues" evidence="1">
    <location>
        <begin position="1"/>
        <end position="12"/>
    </location>
</feature>
<feature type="compositionally biased region" description="Polar residues" evidence="1">
    <location>
        <begin position="87"/>
        <end position="99"/>
    </location>
</feature>
<feature type="region of interest" description="Disordered" evidence="1">
    <location>
        <begin position="1"/>
        <end position="211"/>
    </location>
</feature>
<feature type="compositionally biased region" description="Basic and acidic residues" evidence="1">
    <location>
        <begin position="37"/>
        <end position="61"/>
    </location>
</feature>
<feature type="compositionally biased region" description="Polar residues" evidence="1">
    <location>
        <begin position="127"/>
        <end position="156"/>
    </location>
</feature>
<feature type="compositionally biased region" description="Basic and acidic residues" evidence="1">
    <location>
        <begin position="162"/>
        <end position="171"/>
    </location>
</feature>
<accession>A0A0A9A460</accession>
<organism evidence="2">
    <name type="scientific">Arundo donax</name>
    <name type="common">Giant reed</name>
    <name type="synonym">Donax arundinaceus</name>
    <dbReference type="NCBI Taxonomy" id="35708"/>
    <lineage>
        <taxon>Eukaryota</taxon>
        <taxon>Viridiplantae</taxon>
        <taxon>Streptophyta</taxon>
        <taxon>Embryophyta</taxon>
        <taxon>Tracheophyta</taxon>
        <taxon>Spermatophyta</taxon>
        <taxon>Magnoliopsida</taxon>
        <taxon>Liliopsida</taxon>
        <taxon>Poales</taxon>
        <taxon>Poaceae</taxon>
        <taxon>PACMAD clade</taxon>
        <taxon>Arundinoideae</taxon>
        <taxon>Arundineae</taxon>
        <taxon>Arundo</taxon>
    </lineage>
</organism>
<sequence>MTTQRALTSQPIDQYGQRPPNSDRSKATTATIACNHKSKEKDLRPRKEQTKTNRRNKEATKRHPTNPMATKKETNPKRHRKGRANKGTGQESDPTPRQQRCNKPRKQKIPEKKKTKNSTRAGERTKSSSTKGKPNQIEMNTSTHTRNEQNQTQRHINPSAEKQGKRPEQRNRHWQRSLLKKEEGNDGNKEREMQPAEKARKGDPTTTPDGG</sequence>
<evidence type="ECO:0000313" key="2">
    <source>
        <dbReference type="EMBL" id="JAD45881.1"/>
    </source>
</evidence>
<dbReference type="EMBL" id="GBRH01252014">
    <property type="protein sequence ID" value="JAD45881.1"/>
    <property type="molecule type" value="Transcribed_RNA"/>
</dbReference>
<proteinExistence type="predicted"/>
<feature type="compositionally biased region" description="Basic and acidic residues" evidence="1">
    <location>
        <begin position="179"/>
        <end position="203"/>
    </location>
</feature>
<reference evidence="2" key="1">
    <citation type="submission" date="2014-09" db="EMBL/GenBank/DDBJ databases">
        <authorList>
            <person name="Magalhaes I.L.F."/>
            <person name="Oliveira U."/>
            <person name="Santos F.R."/>
            <person name="Vidigal T.H.D.A."/>
            <person name="Brescovit A.D."/>
            <person name="Santos A.J."/>
        </authorList>
    </citation>
    <scope>NUCLEOTIDE SEQUENCE</scope>
    <source>
        <tissue evidence="2">Shoot tissue taken approximately 20 cm above the soil surface</tissue>
    </source>
</reference>
<evidence type="ECO:0000256" key="1">
    <source>
        <dbReference type="SAM" id="MobiDB-lite"/>
    </source>
</evidence>
<dbReference type="AlphaFoldDB" id="A0A0A9A460"/>
<protein>
    <submittedName>
        <fullName evidence="2">Uncharacterized protein</fullName>
    </submittedName>
</protein>
<feature type="compositionally biased region" description="Basic residues" evidence="1">
    <location>
        <begin position="100"/>
        <end position="117"/>
    </location>
</feature>
<name>A0A0A9A460_ARUDO</name>